<dbReference type="Gene3D" id="1.20.1280.50">
    <property type="match status" value="1"/>
</dbReference>
<proteinExistence type="predicted"/>
<evidence type="ECO:0000313" key="2">
    <source>
        <dbReference type="Proteomes" id="UP001253637"/>
    </source>
</evidence>
<dbReference type="InterPro" id="IPR036047">
    <property type="entry name" value="F-box-like_dom_sf"/>
</dbReference>
<reference evidence="1" key="1">
    <citation type="submission" date="2021-04" db="EMBL/GenBank/DDBJ databases">
        <title>Draft Genome Sequence of Pandoravirus japonicus, Isolated from the Sabaishi River of Niigata, Japan.</title>
        <authorList>
            <person name="Hosokawa N."/>
            <person name="Takahashi H."/>
            <person name="Aoki K."/>
            <person name="Takemura M."/>
        </authorList>
    </citation>
    <scope>NUCLEOTIDE SEQUENCE</scope>
</reference>
<name>A0A811BS82_9VIRU</name>
<sequence length="327" mass="33650">MATAPNYLGTAACEDPTRALPEEIMSHILAACPEGTVEVAARVCRRWRATAIALADVGGARGPHGGRMGLRLDTIDRAAGGGHGALVNWLRETEKSPWSQDTAAAALRGGHTALFEHILAEGGTDVLGTRLAAVSVACGRVDVLSRLESLGCPVDGWVLMVGAAALPSDAMESLARGRPGAPAHFVAALLGRTDMLGALCGRAGTYNLTTSLYAVLDPDVATSLRQSAGMRVSYRTQDSDRLCDALAARWPARPSAHALVDTLLDLQRQGYAVPVLGPDGPVFAQGYADIAGPRGNVGFFVGPRGTVGPMGCAGPRGAVGPRGCPGA</sequence>
<organism evidence="1 2">
    <name type="scientific">Pandoravirus japonicus</name>
    <dbReference type="NCBI Taxonomy" id="2823154"/>
    <lineage>
        <taxon>Viruses</taxon>
        <taxon>Pandoravirus</taxon>
    </lineage>
</organism>
<dbReference type="EMBL" id="LC625835">
    <property type="protein sequence ID" value="BCU03355.1"/>
    <property type="molecule type" value="Genomic_DNA"/>
</dbReference>
<protein>
    <submittedName>
        <fullName evidence="1">Collagen triple helix incomplete domain containing protein</fullName>
    </submittedName>
</protein>
<dbReference type="Proteomes" id="UP001253637">
    <property type="component" value="Segment"/>
</dbReference>
<accession>A0A811BS82</accession>
<keyword evidence="1" id="KW-0176">Collagen</keyword>
<evidence type="ECO:0000313" key="1">
    <source>
        <dbReference type="EMBL" id="BCU03355.1"/>
    </source>
</evidence>
<dbReference type="CDD" id="cd09917">
    <property type="entry name" value="F-box_SF"/>
    <property type="match status" value="1"/>
</dbReference>
<dbReference type="SUPFAM" id="SSF81383">
    <property type="entry name" value="F-box domain"/>
    <property type="match status" value="1"/>
</dbReference>